<dbReference type="PANTHER" id="PTHR35798">
    <property type="entry name" value="CELL DIVISION PROTEIN SEPF"/>
    <property type="match status" value="1"/>
</dbReference>
<dbReference type="PANTHER" id="PTHR35798:SF1">
    <property type="entry name" value="CELL DIVISION PROTEIN SEPF"/>
    <property type="match status" value="1"/>
</dbReference>
<dbReference type="InterPro" id="IPR023052">
    <property type="entry name" value="Cell_div_SepF"/>
</dbReference>
<dbReference type="HAMAP" id="MF_01197">
    <property type="entry name" value="SepF"/>
    <property type="match status" value="1"/>
</dbReference>
<evidence type="ECO:0000256" key="2">
    <source>
        <dbReference type="ARBA" id="ARBA00023210"/>
    </source>
</evidence>
<evidence type="ECO:0000256" key="1">
    <source>
        <dbReference type="ARBA" id="ARBA00022618"/>
    </source>
</evidence>
<keyword evidence="1 5" id="KW-0132">Cell division</keyword>
<comment type="similarity">
    <text evidence="5">Belongs to the SepF family.</text>
</comment>
<evidence type="ECO:0000256" key="3">
    <source>
        <dbReference type="ARBA" id="ARBA00023306"/>
    </source>
</evidence>
<dbReference type="Gene3D" id="3.30.110.150">
    <property type="entry name" value="SepF-like protein"/>
    <property type="match status" value="1"/>
</dbReference>
<gene>
    <name evidence="5" type="primary">sepF</name>
    <name evidence="7" type="ORF">EDD73_12313</name>
</gene>
<name>A0A4V2SWI9_9FIRM</name>
<evidence type="ECO:0000256" key="4">
    <source>
        <dbReference type="ARBA" id="ARBA00044936"/>
    </source>
</evidence>
<dbReference type="Proteomes" id="UP000294813">
    <property type="component" value="Unassembled WGS sequence"/>
</dbReference>
<evidence type="ECO:0000256" key="5">
    <source>
        <dbReference type="HAMAP-Rule" id="MF_01197"/>
    </source>
</evidence>
<dbReference type="Pfam" id="PF04472">
    <property type="entry name" value="SepF"/>
    <property type="match status" value="1"/>
</dbReference>
<dbReference type="OrthoDB" id="9815206at2"/>
<dbReference type="GO" id="GO:0043093">
    <property type="term" value="P:FtsZ-dependent cytokinesis"/>
    <property type="evidence" value="ECO:0007669"/>
    <property type="project" value="UniProtKB-UniRule"/>
</dbReference>
<comment type="caution">
    <text evidence="7">The sequence shown here is derived from an EMBL/GenBank/DDBJ whole genome shotgun (WGS) entry which is preliminary data.</text>
</comment>
<comment type="subcellular location">
    <subcellularLocation>
        <location evidence="5">Cytoplasm</location>
    </subcellularLocation>
    <text evidence="5">Localizes to the division site, in a FtsZ-dependent manner.</text>
</comment>
<dbReference type="AlphaFoldDB" id="A0A4V2SWI9"/>
<protein>
    <recommendedName>
        <fullName evidence="5">Cell division protein SepF</fullName>
    </recommendedName>
</protein>
<keyword evidence="5" id="KW-0963">Cytoplasm</keyword>
<evidence type="ECO:0000256" key="6">
    <source>
        <dbReference type="SAM" id="MobiDB-lite"/>
    </source>
</evidence>
<dbReference type="EMBL" id="SLXT01000023">
    <property type="protein sequence ID" value="TCP62106.1"/>
    <property type="molecule type" value="Genomic_DNA"/>
</dbReference>
<comment type="subunit">
    <text evidence="5">Homodimer. Interacts with FtsZ.</text>
</comment>
<dbReference type="InterPro" id="IPR007561">
    <property type="entry name" value="Cell_div_SepF/SepF-rel"/>
</dbReference>
<organism evidence="7 8">
    <name type="scientific">Heliophilum fasciatum</name>
    <dbReference type="NCBI Taxonomy" id="35700"/>
    <lineage>
        <taxon>Bacteria</taxon>
        <taxon>Bacillati</taxon>
        <taxon>Bacillota</taxon>
        <taxon>Clostridia</taxon>
        <taxon>Eubacteriales</taxon>
        <taxon>Heliobacteriaceae</taxon>
        <taxon>Heliophilum</taxon>
    </lineage>
</organism>
<keyword evidence="3 5" id="KW-0131">Cell cycle</keyword>
<keyword evidence="8" id="KW-1185">Reference proteome</keyword>
<reference evidence="7 8" key="1">
    <citation type="submission" date="2019-03" db="EMBL/GenBank/DDBJ databases">
        <title>Genomic Encyclopedia of Type Strains, Phase IV (KMG-IV): sequencing the most valuable type-strain genomes for metagenomic binning, comparative biology and taxonomic classification.</title>
        <authorList>
            <person name="Goeker M."/>
        </authorList>
    </citation>
    <scope>NUCLEOTIDE SEQUENCE [LARGE SCALE GENOMIC DNA]</scope>
    <source>
        <strain evidence="7 8">DSM 11170</strain>
    </source>
</reference>
<proteinExistence type="inferred from homology"/>
<dbReference type="GO" id="GO:0005737">
    <property type="term" value="C:cytoplasm"/>
    <property type="evidence" value="ECO:0007669"/>
    <property type="project" value="UniProtKB-SubCell"/>
</dbReference>
<comment type="function">
    <text evidence="4 5">Cell division protein that is part of the divisome complex and is recruited early to the Z-ring. Probably stimulates Z-ring formation, perhaps through the cross-linking of FtsZ protofilaments. Its function overlaps with FtsA.</text>
</comment>
<feature type="region of interest" description="Disordered" evidence="6">
    <location>
        <begin position="46"/>
        <end position="66"/>
    </location>
</feature>
<evidence type="ECO:0000313" key="8">
    <source>
        <dbReference type="Proteomes" id="UP000294813"/>
    </source>
</evidence>
<sequence length="178" mass="20038">MAKIMDKIYNIIGMSDEYEEFVESVETPKAATVKQHNQARTVIPVQTTPPPQEEKEIPFPPRRNPERSAASVVNLSAERQKKEHKVVVIVPKAFEDAMGIVDHLKDRRQVVLNLEKIDKEMARWIIHFVSGATYALGGSQEKVGTNIFIFAPSNIDIIGDIKKEDSPLRATLSWMTNG</sequence>
<dbReference type="GO" id="GO:0000917">
    <property type="term" value="P:division septum assembly"/>
    <property type="evidence" value="ECO:0007669"/>
    <property type="project" value="UniProtKB-KW"/>
</dbReference>
<evidence type="ECO:0000313" key="7">
    <source>
        <dbReference type="EMBL" id="TCP62106.1"/>
    </source>
</evidence>
<accession>A0A4V2SWI9</accession>
<dbReference type="InterPro" id="IPR038594">
    <property type="entry name" value="SepF-like_sf"/>
</dbReference>
<keyword evidence="2 5" id="KW-0717">Septation</keyword>
<dbReference type="RefSeq" id="WP_131919991.1">
    <property type="nucleotide sequence ID" value="NZ_JAOQNU010000023.1"/>
</dbReference>